<dbReference type="Gene3D" id="1.10.10.60">
    <property type="entry name" value="Homeodomain-like"/>
    <property type="match status" value="2"/>
</dbReference>
<reference evidence="5 6" key="1">
    <citation type="submission" date="2023-01" db="EMBL/GenBank/DDBJ databases">
        <title>Vibrio sp. KJ40-1 sp.nov, isolated from marine algae.</title>
        <authorList>
            <person name="Butt M."/>
            <person name="Kim J.M.J."/>
            <person name="Jeon C.O.C."/>
        </authorList>
    </citation>
    <scope>NUCLEOTIDE SEQUENCE [LARGE SCALE GENOMIC DNA]</scope>
    <source>
        <strain evidence="5 6">KJ40-1</strain>
    </source>
</reference>
<dbReference type="SUPFAM" id="SSF46689">
    <property type="entry name" value="Homeodomain-like"/>
    <property type="match status" value="2"/>
</dbReference>
<evidence type="ECO:0000313" key="6">
    <source>
        <dbReference type="Proteomes" id="UP001210678"/>
    </source>
</evidence>
<keyword evidence="1" id="KW-0805">Transcription regulation</keyword>
<dbReference type="Pfam" id="PF12833">
    <property type="entry name" value="HTH_18"/>
    <property type="match status" value="1"/>
</dbReference>
<comment type="caution">
    <text evidence="5">The sequence shown here is derived from an EMBL/GenBank/DDBJ whole genome shotgun (WGS) entry which is preliminary data.</text>
</comment>
<dbReference type="InterPro" id="IPR018060">
    <property type="entry name" value="HTH_AraC"/>
</dbReference>
<dbReference type="PANTHER" id="PTHR43280:SF28">
    <property type="entry name" value="HTH-TYPE TRANSCRIPTIONAL ACTIVATOR RHAS"/>
    <property type="match status" value="1"/>
</dbReference>
<evidence type="ECO:0000259" key="4">
    <source>
        <dbReference type="PROSITE" id="PS01124"/>
    </source>
</evidence>
<sequence>MVVVAKGNGIHVINDIPMCLSKNYVCFVGRQDRHLFEHVDNLYLSNVLFRRDRFSSTIQLQNYLPDPSNGPVDWFIEDDTALRVNYIIERLNYESHANNLASEAMSELLFQQLVVELWRGKISDMSTLSKDDKIISSIIYINKHYEKPLNIEVLADYACISARLLSKEIKRVTGMNFNQYLHFIRAKSAMSLLINTDKSITDIAFDVGYCDSNYFSTKFKQVLNKKPSDVREGYNK</sequence>
<keyword evidence="2" id="KW-0238">DNA-binding</keyword>
<dbReference type="Proteomes" id="UP001210678">
    <property type="component" value="Unassembled WGS sequence"/>
</dbReference>
<name>A0ABT4YUF0_9VIBR</name>
<dbReference type="SMART" id="SM00342">
    <property type="entry name" value="HTH_ARAC"/>
    <property type="match status" value="1"/>
</dbReference>
<accession>A0ABT4YUF0</accession>
<dbReference type="PROSITE" id="PS01124">
    <property type="entry name" value="HTH_ARAC_FAMILY_2"/>
    <property type="match status" value="1"/>
</dbReference>
<evidence type="ECO:0000256" key="1">
    <source>
        <dbReference type="ARBA" id="ARBA00023015"/>
    </source>
</evidence>
<gene>
    <name evidence="5" type="ORF">PGX00_16820</name>
</gene>
<dbReference type="EMBL" id="JAQLOI010000003">
    <property type="protein sequence ID" value="MDB1125214.1"/>
    <property type="molecule type" value="Genomic_DNA"/>
</dbReference>
<feature type="domain" description="HTH araC/xylS-type" evidence="4">
    <location>
        <begin position="135"/>
        <end position="233"/>
    </location>
</feature>
<keyword evidence="3" id="KW-0804">Transcription</keyword>
<evidence type="ECO:0000256" key="3">
    <source>
        <dbReference type="ARBA" id="ARBA00023163"/>
    </source>
</evidence>
<evidence type="ECO:0000256" key="2">
    <source>
        <dbReference type="ARBA" id="ARBA00023125"/>
    </source>
</evidence>
<organism evidence="5 6">
    <name type="scientific">Vibrio algarum</name>
    <dbReference type="NCBI Taxonomy" id="3020714"/>
    <lineage>
        <taxon>Bacteria</taxon>
        <taxon>Pseudomonadati</taxon>
        <taxon>Pseudomonadota</taxon>
        <taxon>Gammaproteobacteria</taxon>
        <taxon>Vibrionales</taxon>
        <taxon>Vibrionaceae</taxon>
        <taxon>Vibrio</taxon>
    </lineage>
</organism>
<dbReference type="InterPro" id="IPR009057">
    <property type="entry name" value="Homeodomain-like_sf"/>
</dbReference>
<dbReference type="PROSITE" id="PS00041">
    <property type="entry name" value="HTH_ARAC_FAMILY_1"/>
    <property type="match status" value="1"/>
</dbReference>
<protein>
    <submittedName>
        <fullName evidence="5">Helix-turn-helix domain-containing protein</fullName>
    </submittedName>
</protein>
<dbReference type="PANTHER" id="PTHR43280">
    <property type="entry name" value="ARAC-FAMILY TRANSCRIPTIONAL REGULATOR"/>
    <property type="match status" value="1"/>
</dbReference>
<evidence type="ECO:0000313" key="5">
    <source>
        <dbReference type="EMBL" id="MDB1125214.1"/>
    </source>
</evidence>
<keyword evidence="6" id="KW-1185">Reference proteome</keyword>
<dbReference type="RefSeq" id="WP_272140887.1">
    <property type="nucleotide sequence ID" value="NZ_JAQLOI010000003.1"/>
</dbReference>
<dbReference type="InterPro" id="IPR018062">
    <property type="entry name" value="HTH_AraC-typ_CS"/>
</dbReference>
<proteinExistence type="predicted"/>